<evidence type="ECO:0000313" key="3">
    <source>
        <dbReference type="Proteomes" id="UP001172708"/>
    </source>
</evidence>
<sequence>MLFDGIGDFFLQMLEFVSDLESWQQIGALLLVSAIPFIESYSGSFIGILVEMQPVVAVSVASVGNAIATFLLIAGASRARAAVLNGRKGGDAGVPSKRRQKISKYMERFGVPGVSLLGPLALPSQFTGPTMVALGASARSVYFWMGISIVAWGVLFGFLTEFAIRWLG</sequence>
<keyword evidence="3" id="KW-1185">Reference proteome</keyword>
<feature type="transmembrane region" description="Helical" evidence="1">
    <location>
        <begin position="28"/>
        <end position="50"/>
    </location>
</feature>
<gene>
    <name evidence="2" type="ORF">QQX02_00815</name>
</gene>
<evidence type="ECO:0000313" key="2">
    <source>
        <dbReference type="EMBL" id="MDN4479463.1"/>
    </source>
</evidence>
<keyword evidence="1" id="KW-0812">Transmembrane</keyword>
<comment type="caution">
    <text evidence="2">The sequence shown here is derived from an EMBL/GenBank/DDBJ whole genome shotgun (WGS) entry which is preliminary data.</text>
</comment>
<dbReference type="Proteomes" id="UP001172708">
    <property type="component" value="Unassembled WGS sequence"/>
</dbReference>
<dbReference type="EMBL" id="JAUHQA010000001">
    <property type="protein sequence ID" value="MDN4479463.1"/>
    <property type="molecule type" value="Genomic_DNA"/>
</dbReference>
<accession>A0ABT8GDF5</accession>
<proteinExistence type="predicted"/>
<feature type="transmembrane region" description="Helical" evidence="1">
    <location>
        <begin position="142"/>
        <end position="164"/>
    </location>
</feature>
<protein>
    <recommendedName>
        <fullName evidence="4">Small multi-drug export protein</fullName>
    </recommendedName>
</protein>
<dbReference type="RefSeq" id="WP_301140607.1">
    <property type="nucleotide sequence ID" value="NZ_JAUHQA010000001.1"/>
</dbReference>
<keyword evidence="1" id="KW-0472">Membrane</keyword>
<feature type="transmembrane region" description="Helical" evidence="1">
    <location>
        <begin position="56"/>
        <end position="77"/>
    </location>
</feature>
<name>A0ABT8GDF5_9MICO</name>
<organism evidence="2 3">
    <name type="scientific">Demequina muriae</name>
    <dbReference type="NCBI Taxonomy" id="3051664"/>
    <lineage>
        <taxon>Bacteria</taxon>
        <taxon>Bacillati</taxon>
        <taxon>Actinomycetota</taxon>
        <taxon>Actinomycetes</taxon>
        <taxon>Micrococcales</taxon>
        <taxon>Demequinaceae</taxon>
        <taxon>Demequina</taxon>
    </lineage>
</organism>
<keyword evidence="1" id="KW-1133">Transmembrane helix</keyword>
<evidence type="ECO:0008006" key="4">
    <source>
        <dbReference type="Google" id="ProtNLM"/>
    </source>
</evidence>
<reference evidence="2" key="1">
    <citation type="submission" date="2023-06" db="EMBL/GenBank/DDBJ databases">
        <title>Egi l300058.</title>
        <authorList>
            <person name="Gao L."/>
            <person name="Fang B.-Z."/>
            <person name="Li W.-J."/>
        </authorList>
    </citation>
    <scope>NUCLEOTIDE SEQUENCE</scope>
    <source>
        <strain evidence="2">EGI L300058</strain>
    </source>
</reference>
<evidence type="ECO:0000256" key="1">
    <source>
        <dbReference type="SAM" id="Phobius"/>
    </source>
</evidence>